<evidence type="ECO:0000313" key="4">
    <source>
        <dbReference type="Proteomes" id="UP001221411"/>
    </source>
</evidence>
<name>A0ABT5ENZ0_9BACT</name>
<keyword evidence="2" id="KW-0472">Membrane</keyword>
<evidence type="ECO:0000256" key="2">
    <source>
        <dbReference type="SAM" id="Phobius"/>
    </source>
</evidence>
<sequence>MKTRRWCCRCIERWSACVLGLGLFGMVGFVASLGAVAAGWVGTRGFFGIASVSLASYAVSLLVGHLGDPFELRPRDPPEDRPPAPRITRRSWAY</sequence>
<feature type="transmembrane region" description="Helical" evidence="2">
    <location>
        <begin position="21"/>
        <end position="40"/>
    </location>
</feature>
<dbReference type="Proteomes" id="UP001221411">
    <property type="component" value="Unassembled WGS sequence"/>
</dbReference>
<keyword evidence="2" id="KW-0812">Transmembrane</keyword>
<dbReference type="RefSeq" id="WP_271919205.1">
    <property type="nucleotide sequence ID" value="NZ_JAQNDO010000001.1"/>
</dbReference>
<reference evidence="3 4" key="1">
    <citation type="submission" date="2022-11" db="EMBL/GenBank/DDBJ databases">
        <title>Minimal conservation of predation-associated metabolite biosynthetic gene clusters underscores biosynthetic potential of Myxococcota including descriptions for ten novel species: Archangium lansinium sp. nov., Myxococcus landrumus sp. nov., Nannocystis bai.</title>
        <authorList>
            <person name="Ahearne A."/>
            <person name="Stevens C."/>
            <person name="Dowd S."/>
        </authorList>
    </citation>
    <scope>NUCLEOTIDE SEQUENCE [LARGE SCALE GENOMIC DNA]</scope>
    <source>
        <strain evidence="3 4">RJM3</strain>
    </source>
</reference>
<organism evidence="3 4">
    <name type="scientific">Polyangium mundeleinium</name>
    <dbReference type="NCBI Taxonomy" id="2995306"/>
    <lineage>
        <taxon>Bacteria</taxon>
        <taxon>Pseudomonadati</taxon>
        <taxon>Myxococcota</taxon>
        <taxon>Polyangia</taxon>
        <taxon>Polyangiales</taxon>
        <taxon>Polyangiaceae</taxon>
        <taxon>Polyangium</taxon>
    </lineage>
</organism>
<proteinExistence type="predicted"/>
<dbReference type="EMBL" id="JAQNDO010000001">
    <property type="protein sequence ID" value="MDC0743555.1"/>
    <property type="molecule type" value="Genomic_DNA"/>
</dbReference>
<keyword evidence="2" id="KW-1133">Transmembrane helix</keyword>
<feature type="compositionally biased region" description="Basic and acidic residues" evidence="1">
    <location>
        <begin position="73"/>
        <end position="83"/>
    </location>
</feature>
<evidence type="ECO:0000313" key="3">
    <source>
        <dbReference type="EMBL" id="MDC0743555.1"/>
    </source>
</evidence>
<feature type="transmembrane region" description="Helical" evidence="2">
    <location>
        <begin position="46"/>
        <end position="66"/>
    </location>
</feature>
<feature type="region of interest" description="Disordered" evidence="1">
    <location>
        <begin position="73"/>
        <end position="94"/>
    </location>
</feature>
<gene>
    <name evidence="3" type="ORF">POL67_19670</name>
</gene>
<protein>
    <submittedName>
        <fullName evidence="3">Uncharacterized protein</fullName>
    </submittedName>
</protein>
<keyword evidence="4" id="KW-1185">Reference proteome</keyword>
<evidence type="ECO:0000256" key="1">
    <source>
        <dbReference type="SAM" id="MobiDB-lite"/>
    </source>
</evidence>
<comment type="caution">
    <text evidence="3">The sequence shown here is derived from an EMBL/GenBank/DDBJ whole genome shotgun (WGS) entry which is preliminary data.</text>
</comment>
<accession>A0ABT5ENZ0</accession>